<gene>
    <name evidence="2" type="ORF">UV07_C0015G0012</name>
</gene>
<dbReference type="Proteomes" id="UP000033986">
    <property type="component" value="Unassembled WGS sequence"/>
</dbReference>
<dbReference type="AlphaFoldDB" id="A0A0G0Z5U2"/>
<dbReference type="PANTHER" id="PTHR43591">
    <property type="entry name" value="METHYLTRANSFERASE"/>
    <property type="match status" value="1"/>
</dbReference>
<evidence type="ECO:0000259" key="1">
    <source>
        <dbReference type="Pfam" id="PF13847"/>
    </source>
</evidence>
<reference evidence="2 3" key="1">
    <citation type="journal article" date="2015" name="Nature">
        <title>rRNA introns, odd ribosomes, and small enigmatic genomes across a large radiation of phyla.</title>
        <authorList>
            <person name="Brown C.T."/>
            <person name="Hug L.A."/>
            <person name="Thomas B.C."/>
            <person name="Sharon I."/>
            <person name="Castelle C.J."/>
            <person name="Singh A."/>
            <person name="Wilkins M.J."/>
            <person name="Williams K.H."/>
            <person name="Banfield J.F."/>
        </authorList>
    </citation>
    <scope>NUCLEOTIDE SEQUENCE [LARGE SCALE GENOMIC DNA]</scope>
</reference>
<dbReference type="SUPFAM" id="SSF53335">
    <property type="entry name" value="S-adenosyl-L-methionine-dependent methyltransferases"/>
    <property type="match status" value="1"/>
</dbReference>
<dbReference type="Pfam" id="PF13847">
    <property type="entry name" value="Methyltransf_31"/>
    <property type="match status" value="1"/>
</dbReference>
<dbReference type="Gene3D" id="3.40.50.150">
    <property type="entry name" value="Vaccinia Virus protein VP39"/>
    <property type="match status" value="1"/>
</dbReference>
<dbReference type="GO" id="GO:0008168">
    <property type="term" value="F:methyltransferase activity"/>
    <property type="evidence" value="ECO:0007669"/>
    <property type="project" value="UniProtKB-KW"/>
</dbReference>
<proteinExistence type="predicted"/>
<name>A0A0G0Z5U2_9BACT</name>
<dbReference type="InterPro" id="IPR029063">
    <property type="entry name" value="SAM-dependent_MTases_sf"/>
</dbReference>
<feature type="domain" description="Methyltransferase" evidence="1">
    <location>
        <begin position="19"/>
        <end position="131"/>
    </location>
</feature>
<dbReference type="PANTHER" id="PTHR43591:SF24">
    <property type="entry name" value="2-METHOXY-6-POLYPRENYL-1,4-BENZOQUINOL METHYLASE, MITOCHONDRIAL"/>
    <property type="match status" value="1"/>
</dbReference>
<evidence type="ECO:0000313" key="3">
    <source>
        <dbReference type="Proteomes" id="UP000033986"/>
    </source>
</evidence>
<organism evidence="2 3">
    <name type="scientific">Candidatus Azambacteria bacterium GW2011_GWB1_42_17</name>
    <dbReference type="NCBI Taxonomy" id="1618615"/>
    <lineage>
        <taxon>Bacteria</taxon>
        <taxon>Candidatus Azamiibacteriota</taxon>
    </lineage>
</organism>
<evidence type="ECO:0000313" key="2">
    <source>
        <dbReference type="EMBL" id="KKS44064.1"/>
    </source>
</evidence>
<keyword evidence="2" id="KW-0489">Methyltransferase</keyword>
<accession>A0A0G0Z5U2</accession>
<dbReference type="InterPro" id="IPR025714">
    <property type="entry name" value="Methyltranfer_dom"/>
</dbReference>
<sequence>MAETSFLNLEKIISQIDVKPDMVIADFGAGHGFFSVAFGKIIGPSGQVFAIDVLPQAIEAIRSRAKLEGFLNIKAIHGNLEKMNGSTLPDSSCDLVFIANVLFQVPDKQALIKEAHRILKSGGRLAVIEWKPYTPLGPQKEHRLREEDIKQIILPAGFNELKPIDAGSHHYGFVFKK</sequence>
<protein>
    <submittedName>
        <fullName evidence="2">Methyltransferase type 11</fullName>
    </submittedName>
</protein>
<comment type="caution">
    <text evidence="2">The sequence shown here is derived from an EMBL/GenBank/DDBJ whole genome shotgun (WGS) entry which is preliminary data.</text>
</comment>
<dbReference type="CDD" id="cd02440">
    <property type="entry name" value="AdoMet_MTases"/>
    <property type="match status" value="1"/>
</dbReference>
<dbReference type="EMBL" id="LCDB01000015">
    <property type="protein sequence ID" value="KKS44064.1"/>
    <property type="molecule type" value="Genomic_DNA"/>
</dbReference>
<keyword evidence="2" id="KW-0808">Transferase</keyword>
<dbReference type="GO" id="GO:0032259">
    <property type="term" value="P:methylation"/>
    <property type="evidence" value="ECO:0007669"/>
    <property type="project" value="UniProtKB-KW"/>
</dbReference>